<keyword evidence="9 10" id="KW-0472">Membrane</keyword>
<keyword evidence="7 14" id="KW-0067">ATP-binding</keyword>
<gene>
    <name evidence="14" type="ORF">SAMN04488082_1272</name>
</gene>
<evidence type="ECO:0000256" key="3">
    <source>
        <dbReference type="ARBA" id="ARBA00022475"/>
    </source>
</evidence>
<dbReference type="GO" id="GO:0008233">
    <property type="term" value="F:peptidase activity"/>
    <property type="evidence" value="ECO:0007669"/>
    <property type="project" value="InterPro"/>
</dbReference>
<dbReference type="InterPro" id="IPR017750">
    <property type="entry name" value="ATPase_T1SS"/>
</dbReference>
<dbReference type="InterPro" id="IPR005074">
    <property type="entry name" value="Peptidase_C39"/>
</dbReference>
<dbReference type="CDD" id="cd03245">
    <property type="entry name" value="ABCC_bacteriocin_exporters"/>
    <property type="match status" value="1"/>
</dbReference>
<keyword evidence="6" id="KW-0378">Hydrolase</keyword>
<dbReference type="PROSITE" id="PS00211">
    <property type="entry name" value="ABC_TRANSPORTER_1"/>
    <property type="match status" value="1"/>
</dbReference>
<evidence type="ECO:0000313" key="14">
    <source>
        <dbReference type="EMBL" id="SFK47369.1"/>
    </source>
</evidence>
<evidence type="ECO:0000256" key="10">
    <source>
        <dbReference type="SAM" id="Phobius"/>
    </source>
</evidence>
<dbReference type="GO" id="GO:0005886">
    <property type="term" value="C:plasma membrane"/>
    <property type="evidence" value="ECO:0007669"/>
    <property type="project" value="UniProtKB-SubCell"/>
</dbReference>
<dbReference type="InterPro" id="IPR003593">
    <property type="entry name" value="AAA+_ATPase"/>
</dbReference>
<evidence type="ECO:0000256" key="5">
    <source>
        <dbReference type="ARBA" id="ARBA00022741"/>
    </source>
</evidence>
<dbReference type="CDD" id="cd18587">
    <property type="entry name" value="ABC_6TM_LapB_like"/>
    <property type="match status" value="1"/>
</dbReference>
<comment type="subcellular location">
    <subcellularLocation>
        <location evidence="1">Cell membrane</location>
        <topology evidence="1">Multi-pass membrane protein</topology>
    </subcellularLocation>
</comment>
<evidence type="ECO:0000313" key="15">
    <source>
        <dbReference type="Proteomes" id="UP000198635"/>
    </source>
</evidence>
<dbReference type="Proteomes" id="UP000198635">
    <property type="component" value="Unassembled WGS sequence"/>
</dbReference>
<dbReference type="OrthoDB" id="9760168at2"/>
<evidence type="ECO:0000256" key="4">
    <source>
        <dbReference type="ARBA" id="ARBA00022692"/>
    </source>
</evidence>
<evidence type="ECO:0000256" key="8">
    <source>
        <dbReference type="ARBA" id="ARBA00022989"/>
    </source>
</evidence>
<dbReference type="GO" id="GO:0016887">
    <property type="term" value="F:ATP hydrolysis activity"/>
    <property type="evidence" value="ECO:0007669"/>
    <property type="project" value="InterPro"/>
</dbReference>
<dbReference type="Pfam" id="PF00005">
    <property type="entry name" value="ABC_tran"/>
    <property type="match status" value="1"/>
</dbReference>
<feature type="transmembrane region" description="Helical" evidence="10">
    <location>
        <begin position="406"/>
        <end position="429"/>
    </location>
</feature>
<dbReference type="RefSeq" id="WP_092379230.1">
    <property type="nucleotide sequence ID" value="NZ_FORX01000027.1"/>
</dbReference>
<dbReference type="InterPro" id="IPR017871">
    <property type="entry name" value="ABC_transporter-like_CS"/>
</dbReference>
<feature type="transmembrane region" description="Helical" evidence="10">
    <location>
        <begin position="174"/>
        <end position="202"/>
    </location>
</feature>
<dbReference type="PROSITE" id="PS50990">
    <property type="entry name" value="PEPTIDASE_C39"/>
    <property type="match status" value="1"/>
</dbReference>
<evidence type="ECO:0000259" key="13">
    <source>
        <dbReference type="PROSITE" id="PS50990"/>
    </source>
</evidence>
<evidence type="ECO:0000256" key="1">
    <source>
        <dbReference type="ARBA" id="ARBA00004651"/>
    </source>
</evidence>
<dbReference type="Pfam" id="PF00664">
    <property type="entry name" value="ABC_membrane"/>
    <property type="match status" value="1"/>
</dbReference>
<dbReference type="Gene3D" id="3.90.70.10">
    <property type="entry name" value="Cysteine proteinases"/>
    <property type="match status" value="1"/>
</dbReference>
<dbReference type="InterPro" id="IPR011527">
    <property type="entry name" value="ABC1_TM_dom"/>
</dbReference>
<feature type="domain" description="Peptidase C39" evidence="13">
    <location>
        <begin position="31"/>
        <end position="153"/>
    </location>
</feature>
<reference evidence="15" key="1">
    <citation type="submission" date="2016-10" db="EMBL/GenBank/DDBJ databases">
        <authorList>
            <person name="Varghese N."/>
            <person name="Submissions S."/>
        </authorList>
    </citation>
    <scope>NUCLEOTIDE SEQUENCE [LARGE SCALE GENOMIC DNA]</scope>
    <source>
        <strain evidence="15">DSM 5918</strain>
    </source>
</reference>
<evidence type="ECO:0000256" key="7">
    <source>
        <dbReference type="ARBA" id="ARBA00022840"/>
    </source>
</evidence>
<organism evidence="14 15">
    <name type="scientific">Desulfomicrobium apsheronum</name>
    <dbReference type="NCBI Taxonomy" id="52560"/>
    <lineage>
        <taxon>Bacteria</taxon>
        <taxon>Pseudomonadati</taxon>
        <taxon>Thermodesulfobacteriota</taxon>
        <taxon>Desulfovibrionia</taxon>
        <taxon>Desulfovibrionales</taxon>
        <taxon>Desulfomicrobiaceae</taxon>
        <taxon>Desulfomicrobium</taxon>
    </lineage>
</organism>
<feature type="transmembrane region" description="Helical" evidence="10">
    <location>
        <begin position="435"/>
        <end position="463"/>
    </location>
</feature>
<name>A0A1I3ZV13_9BACT</name>
<dbReference type="GO" id="GO:0015421">
    <property type="term" value="F:ABC-type oligopeptide transporter activity"/>
    <property type="evidence" value="ECO:0007669"/>
    <property type="project" value="TreeGrafter"/>
</dbReference>
<feature type="transmembrane region" description="Helical" evidence="10">
    <location>
        <begin position="326"/>
        <end position="346"/>
    </location>
</feature>
<dbReference type="InterPro" id="IPR039421">
    <property type="entry name" value="Type_1_exporter"/>
</dbReference>
<dbReference type="InterPro" id="IPR003439">
    <property type="entry name" value="ABC_transporter-like_ATP-bd"/>
</dbReference>
<dbReference type="SUPFAM" id="SSF52540">
    <property type="entry name" value="P-loop containing nucleoside triphosphate hydrolases"/>
    <property type="match status" value="1"/>
</dbReference>
<dbReference type="NCBIfam" id="TIGR03375">
    <property type="entry name" value="type_I_sec_LssB"/>
    <property type="match status" value="1"/>
</dbReference>
<dbReference type="GO" id="GO:0006508">
    <property type="term" value="P:proteolysis"/>
    <property type="evidence" value="ECO:0007669"/>
    <property type="project" value="InterPro"/>
</dbReference>
<dbReference type="PROSITE" id="PS50893">
    <property type="entry name" value="ABC_TRANSPORTER_2"/>
    <property type="match status" value="1"/>
</dbReference>
<evidence type="ECO:0000259" key="11">
    <source>
        <dbReference type="PROSITE" id="PS50893"/>
    </source>
</evidence>
<feature type="domain" description="ABC transmembrane type-1" evidence="12">
    <location>
        <begin position="189"/>
        <end position="467"/>
    </location>
</feature>
<dbReference type="SUPFAM" id="SSF90123">
    <property type="entry name" value="ABC transporter transmembrane region"/>
    <property type="match status" value="1"/>
</dbReference>
<protein>
    <submittedName>
        <fullName evidence="14">ATP-binding cassette, subfamily C, LapB</fullName>
    </submittedName>
</protein>
<keyword evidence="8 10" id="KW-1133">Transmembrane helix</keyword>
<dbReference type="FunFam" id="3.40.50.300:FF:000299">
    <property type="entry name" value="ABC transporter ATP-binding protein/permease"/>
    <property type="match status" value="1"/>
</dbReference>
<sequence length="737" mass="79689">MNDPKVAIPIPAPPAAAKLRPAITAQINPSQVYFTPPLVGCLSVISRLQGRPVSTTALEAGLPRTQEGMTPYAVIRAARREGIDAQIAHKPVIDKISPLNLPCILLMQDGSACVLVSVASGTARIIMPENPDAPFDTPVETLKETYSGHAVFARPKASLDGRTKGLKIFNTKKWFWGTIFHFLPIYRHVILATIFINLLAIASPLFTMNVYDRVVPNNALETLWVLAVGVGIAFFFDFALRNLRGYFVDVAGRNSDILVASKLMSHILSIRLDHKPESTGALVNNMREFDSLREFFSSTTLLALVDLPFLILFITIIFYIGGPVAIVPAVVAPIVILVGIIMQGPLRRAIEGGYKESTQKNALLVETVSGLETIKTSRAEGSMLGRWENIVGMGAKSAIRSKSLSTFSLSFTQFASQIVYCGVIIWGVYRISEGAMTMGGLIACSILVGRAMAPLGAVAAMLTRLQQSRMALKNLDLLMQIPSERPEDVQHPEHQDLRASITFEDVSFKYPNALTNALSHIDLHIAQGERVAIIGKMGSGKTTLGKLINGLYEPQKGAVKIGGLDIRQIDPAELRAKIGYMAQDNFLFHGTVRENITLGAPHVSDQALLRAATIAGVTDFIKNNPAGFNLQVGERGLSLSGGQRQAITIARTLLLDPDIVILDEPSSSMDVGVEAVLKLRLSSALKGKTLILITHRPSLLSLATRVIALEGGSIIADGPRNEVLTELQKRGNGAKNV</sequence>
<feature type="transmembrane region" description="Helical" evidence="10">
    <location>
        <begin position="222"/>
        <end position="240"/>
    </location>
</feature>
<dbReference type="PANTHER" id="PTHR43394:SF1">
    <property type="entry name" value="ATP-BINDING CASSETTE SUB-FAMILY B MEMBER 10, MITOCHONDRIAL"/>
    <property type="match status" value="1"/>
</dbReference>
<dbReference type="SMART" id="SM00382">
    <property type="entry name" value="AAA"/>
    <property type="match status" value="1"/>
</dbReference>
<dbReference type="GO" id="GO:0005524">
    <property type="term" value="F:ATP binding"/>
    <property type="evidence" value="ECO:0007669"/>
    <property type="project" value="UniProtKB-KW"/>
</dbReference>
<keyword evidence="5" id="KW-0547">Nucleotide-binding</keyword>
<evidence type="ECO:0000259" key="12">
    <source>
        <dbReference type="PROSITE" id="PS50929"/>
    </source>
</evidence>
<proteinExistence type="predicted"/>
<dbReference type="EMBL" id="FORX01000027">
    <property type="protein sequence ID" value="SFK47369.1"/>
    <property type="molecule type" value="Genomic_DNA"/>
</dbReference>
<dbReference type="Gene3D" id="1.20.1560.10">
    <property type="entry name" value="ABC transporter type 1, transmembrane domain"/>
    <property type="match status" value="1"/>
</dbReference>
<evidence type="ECO:0000256" key="2">
    <source>
        <dbReference type="ARBA" id="ARBA00022448"/>
    </source>
</evidence>
<dbReference type="AlphaFoldDB" id="A0A1I3ZV13"/>
<evidence type="ECO:0000256" key="9">
    <source>
        <dbReference type="ARBA" id="ARBA00023136"/>
    </source>
</evidence>
<evidence type="ECO:0000256" key="6">
    <source>
        <dbReference type="ARBA" id="ARBA00022801"/>
    </source>
</evidence>
<keyword evidence="2" id="KW-0813">Transport</keyword>
<dbReference type="Gene3D" id="3.40.50.300">
    <property type="entry name" value="P-loop containing nucleotide triphosphate hydrolases"/>
    <property type="match status" value="1"/>
</dbReference>
<keyword evidence="15" id="KW-1185">Reference proteome</keyword>
<dbReference type="InterPro" id="IPR027417">
    <property type="entry name" value="P-loop_NTPase"/>
</dbReference>
<dbReference type="InterPro" id="IPR036640">
    <property type="entry name" value="ABC1_TM_sf"/>
</dbReference>
<dbReference type="PANTHER" id="PTHR43394">
    <property type="entry name" value="ATP-DEPENDENT PERMEASE MDL1, MITOCHONDRIAL"/>
    <property type="match status" value="1"/>
</dbReference>
<feature type="domain" description="ABC transporter" evidence="11">
    <location>
        <begin position="501"/>
        <end position="736"/>
    </location>
</feature>
<dbReference type="STRING" id="52560.SAMN04488082_1272"/>
<keyword evidence="3" id="KW-1003">Cell membrane</keyword>
<feature type="transmembrane region" description="Helical" evidence="10">
    <location>
        <begin position="295"/>
        <end position="320"/>
    </location>
</feature>
<accession>A0A1I3ZV13</accession>
<dbReference type="PROSITE" id="PS50929">
    <property type="entry name" value="ABC_TM1F"/>
    <property type="match status" value="1"/>
</dbReference>
<keyword evidence="4 10" id="KW-0812">Transmembrane</keyword>